<dbReference type="EMBL" id="GBRH01228613">
    <property type="protein sequence ID" value="JAD69282.1"/>
    <property type="molecule type" value="Transcribed_RNA"/>
</dbReference>
<protein>
    <submittedName>
        <fullName evidence="2">Uncharacterized protein</fullName>
    </submittedName>
</protein>
<dbReference type="AlphaFoldDB" id="A0A0A9CCP7"/>
<accession>A0A0A9CCP7</accession>
<evidence type="ECO:0000256" key="1">
    <source>
        <dbReference type="SAM" id="Phobius"/>
    </source>
</evidence>
<keyword evidence="1" id="KW-0472">Membrane</keyword>
<reference evidence="2" key="1">
    <citation type="submission" date="2014-09" db="EMBL/GenBank/DDBJ databases">
        <authorList>
            <person name="Magalhaes I.L.F."/>
            <person name="Oliveira U."/>
            <person name="Santos F.R."/>
            <person name="Vidigal T.H.D.A."/>
            <person name="Brescovit A.D."/>
            <person name="Santos A.J."/>
        </authorList>
    </citation>
    <scope>NUCLEOTIDE SEQUENCE</scope>
    <source>
        <tissue evidence="2">Shoot tissue taken approximately 20 cm above the soil surface</tissue>
    </source>
</reference>
<evidence type="ECO:0000313" key="2">
    <source>
        <dbReference type="EMBL" id="JAD69282.1"/>
    </source>
</evidence>
<organism evidence="2">
    <name type="scientific">Arundo donax</name>
    <name type="common">Giant reed</name>
    <name type="synonym">Donax arundinaceus</name>
    <dbReference type="NCBI Taxonomy" id="35708"/>
    <lineage>
        <taxon>Eukaryota</taxon>
        <taxon>Viridiplantae</taxon>
        <taxon>Streptophyta</taxon>
        <taxon>Embryophyta</taxon>
        <taxon>Tracheophyta</taxon>
        <taxon>Spermatophyta</taxon>
        <taxon>Magnoliopsida</taxon>
        <taxon>Liliopsida</taxon>
        <taxon>Poales</taxon>
        <taxon>Poaceae</taxon>
        <taxon>PACMAD clade</taxon>
        <taxon>Arundinoideae</taxon>
        <taxon>Arundineae</taxon>
        <taxon>Arundo</taxon>
    </lineage>
</organism>
<reference evidence="2" key="2">
    <citation type="journal article" date="2015" name="Data Brief">
        <title>Shoot transcriptome of the giant reed, Arundo donax.</title>
        <authorList>
            <person name="Barrero R.A."/>
            <person name="Guerrero F.D."/>
            <person name="Moolhuijzen P."/>
            <person name="Goolsby J.A."/>
            <person name="Tidwell J."/>
            <person name="Bellgard S.E."/>
            <person name="Bellgard M.I."/>
        </authorList>
    </citation>
    <scope>NUCLEOTIDE SEQUENCE</scope>
    <source>
        <tissue evidence="2">Shoot tissue taken approximately 20 cm above the soil surface</tissue>
    </source>
</reference>
<keyword evidence="1" id="KW-1133">Transmembrane helix</keyword>
<keyword evidence="1" id="KW-0812">Transmembrane</keyword>
<sequence length="27" mass="3057">MPRLQTAGCSVFYLLFALIFAVTFFLS</sequence>
<proteinExistence type="predicted"/>
<name>A0A0A9CCP7_ARUDO</name>
<feature type="transmembrane region" description="Helical" evidence="1">
    <location>
        <begin position="7"/>
        <end position="26"/>
    </location>
</feature>